<dbReference type="InterPro" id="IPR025906">
    <property type="entry name" value="YjfB_motility"/>
</dbReference>
<evidence type="ECO:0000313" key="1">
    <source>
        <dbReference type="EMBL" id="SFV68819.1"/>
    </source>
</evidence>
<dbReference type="EMBL" id="FPHH01000114">
    <property type="protein sequence ID" value="SFV68819.1"/>
    <property type="molecule type" value="Genomic_DNA"/>
</dbReference>
<evidence type="ECO:0008006" key="2">
    <source>
        <dbReference type="Google" id="ProtNLM"/>
    </source>
</evidence>
<dbReference type="AlphaFoldDB" id="A0A1W1CSS7"/>
<protein>
    <recommendedName>
        <fullName evidence="2">Motility protein</fullName>
    </recommendedName>
</protein>
<dbReference type="Pfam" id="PF14070">
    <property type="entry name" value="YjfB_motility"/>
    <property type="match status" value="1"/>
</dbReference>
<sequence length="57" mass="6066">MEVSSSTGSAAIQVDVMKKARDVQEKQMEQVLQTSQEQTKEAVAQKTGVGGNLNITG</sequence>
<accession>A0A1W1CSS7</accession>
<reference evidence="1" key="1">
    <citation type="submission" date="2016-10" db="EMBL/GenBank/DDBJ databases">
        <authorList>
            <person name="de Groot N.N."/>
        </authorList>
    </citation>
    <scope>NUCLEOTIDE SEQUENCE</scope>
</reference>
<gene>
    <name evidence="1" type="ORF">MNB_SM-5-357</name>
</gene>
<name>A0A1W1CSS7_9ZZZZ</name>
<organism evidence="1">
    <name type="scientific">hydrothermal vent metagenome</name>
    <dbReference type="NCBI Taxonomy" id="652676"/>
    <lineage>
        <taxon>unclassified sequences</taxon>
        <taxon>metagenomes</taxon>
        <taxon>ecological metagenomes</taxon>
    </lineage>
</organism>
<proteinExistence type="predicted"/>